<dbReference type="InterPro" id="IPR036513">
    <property type="entry name" value="STAS_dom_sf"/>
</dbReference>
<evidence type="ECO:0000313" key="1">
    <source>
        <dbReference type="EMBL" id="RDK89135.1"/>
    </source>
</evidence>
<reference evidence="1 2" key="1">
    <citation type="submission" date="2018-07" db="EMBL/GenBank/DDBJ databases">
        <title>Genomic Encyclopedia of Type Strains, Phase IV (KMG-IV): sequencing the most valuable type-strain genomes for metagenomic binning, comparative biology and taxonomic classification.</title>
        <authorList>
            <person name="Goeker M."/>
        </authorList>
    </citation>
    <scope>NUCLEOTIDE SEQUENCE [LARGE SCALE GENOMIC DNA]</scope>
    <source>
        <strain evidence="1 2">DSM 101478</strain>
    </source>
</reference>
<name>A0A370QL77_9FLAO</name>
<dbReference type="EMBL" id="QRAO01000001">
    <property type="protein sequence ID" value="RDK89135.1"/>
    <property type="molecule type" value="Genomic_DNA"/>
</dbReference>
<accession>A0A370QL77</accession>
<dbReference type="OrthoDB" id="1442608at2"/>
<dbReference type="SUPFAM" id="SSF52091">
    <property type="entry name" value="SpoIIaa-like"/>
    <property type="match status" value="1"/>
</dbReference>
<dbReference type="InterPro" id="IPR021866">
    <property type="entry name" value="SpoIIAA-like"/>
</dbReference>
<dbReference type="AlphaFoldDB" id="A0A370QL77"/>
<comment type="caution">
    <text evidence="1">The sequence shown here is derived from an EMBL/GenBank/DDBJ whole genome shotgun (WGS) entry which is preliminary data.</text>
</comment>
<proteinExistence type="predicted"/>
<dbReference type="Pfam" id="PF11964">
    <property type="entry name" value="SpoIIAA-like"/>
    <property type="match status" value="1"/>
</dbReference>
<evidence type="ECO:0000313" key="2">
    <source>
        <dbReference type="Proteomes" id="UP000255317"/>
    </source>
</evidence>
<organism evidence="1 2">
    <name type="scientific">Marinirhabdus gelatinilytica</name>
    <dbReference type="NCBI Taxonomy" id="1703343"/>
    <lineage>
        <taxon>Bacteria</taxon>
        <taxon>Pseudomonadati</taxon>
        <taxon>Bacteroidota</taxon>
        <taxon>Flavobacteriia</taxon>
        <taxon>Flavobacteriales</taxon>
        <taxon>Flavobacteriaceae</taxon>
    </lineage>
</organism>
<dbReference type="Proteomes" id="UP000255317">
    <property type="component" value="Unassembled WGS sequence"/>
</dbReference>
<sequence length="119" mass="13816">MHPSFSFSEETVGFLIEDGVFDKERSEELFAEISKKIKRFGKINLYLEDQGIDKFTLPAISDNVLFKHENKEKLNKVALVSDRKWIHACATVENLFLPIAVKSFTVDERMEAMSWIMEK</sequence>
<keyword evidence="2" id="KW-1185">Reference proteome</keyword>
<dbReference type="InterPro" id="IPR038396">
    <property type="entry name" value="SpoIIAA-like_sf"/>
</dbReference>
<dbReference type="RefSeq" id="WP_115122773.1">
    <property type="nucleotide sequence ID" value="NZ_QRAO01000001.1"/>
</dbReference>
<dbReference type="Gene3D" id="3.40.50.10600">
    <property type="entry name" value="SpoIIaa-like domains"/>
    <property type="match status" value="1"/>
</dbReference>
<gene>
    <name evidence="1" type="ORF">C8D94_1011015</name>
</gene>
<protein>
    <submittedName>
        <fullName evidence="1">SpoIIAA-like protein</fullName>
    </submittedName>
</protein>